<name>A0ABW3AAM9_9ACTN</name>
<proteinExistence type="predicted"/>
<sequence length="58" mass="6392">MVTPYEEVGEGWGSALSSLPDIDAHRLTFRRGVRRINDLVGAGTRAEPIAFELAHKID</sequence>
<dbReference type="Proteomes" id="UP001597053">
    <property type="component" value="Unassembled WGS sequence"/>
</dbReference>
<dbReference type="EMBL" id="JBHTHM010002294">
    <property type="protein sequence ID" value="MFD0787839.1"/>
    <property type="molecule type" value="Genomic_DNA"/>
</dbReference>
<reference evidence="2" key="1">
    <citation type="journal article" date="2019" name="Int. J. Syst. Evol. Microbiol.">
        <title>The Global Catalogue of Microorganisms (GCM) 10K type strain sequencing project: providing services to taxonomists for standard genome sequencing and annotation.</title>
        <authorList>
            <consortium name="The Broad Institute Genomics Platform"/>
            <consortium name="The Broad Institute Genome Sequencing Center for Infectious Disease"/>
            <person name="Wu L."/>
            <person name="Ma J."/>
        </authorList>
    </citation>
    <scope>NUCLEOTIDE SEQUENCE [LARGE SCALE GENOMIC DNA]</scope>
    <source>
        <strain evidence="2">JCM 32148</strain>
    </source>
</reference>
<organism evidence="1 2">
    <name type="scientific">Micromonospora azadirachtae</name>
    <dbReference type="NCBI Taxonomy" id="1970735"/>
    <lineage>
        <taxon>Bacteria</taxon>
        <taxon>Bacillati</taxon>
        <taxon>Actinomycetota</taxon>
        <taxon>Actinomycetes</taxon>
        <taxon>Micromonosporales</taxon>
        <taxon>Micromonosporaceae</taxon>
        <taxon>Micromonospora</taxon>
    </lineage>
</organism>
<evidence type="ECO:0000313" key="2">
    <source>
        <dbReference type="Proteomes" id="UP001597053"/>
    </source>
</evidence>
<gene>
    <name evidence="1" type="ORF">ACFQZ8_28365</name>
</gene>
<evidence type="ECO:0000313" key="1">
    <source>
        <dbReference type="EMBL" id="MFD0787839.1"/>
    </source>
</evidence>
<keyword evidence="2" id="KW-1185">Reference proteome</keyword>
<accession>A0ABW3AAM9</accession>
<protein>
    <submittedName>
        <fullName evidence="1">Uncharacterized protein</fullName>
    </submittedName>
</protein>
<comment type="caution">
    <text evidence="1">The sequence shown here is derived from an EMBL/GenBank/DDBJ whole genome shotgun (WGS) entry which is preliminary data.</text>
</comment>